<feature type="compositionally biased region" description="Low complexity" evidence="1">
    <location>
        <begin position="305"/>
        <end position="316"/>
    </location>
</feature>
<feature type="compositionally biased region" description="Acidic residues" evidence="1">
    <location>
        <begin position="713"/>
        <end position="724"/>
    </location>
</feature>
<accession>A0A6G1IZH7</accession>
<feature type="region of interest" description="Disordered" evidence="1">
    <location>
        <begin position="787"/>
        <end position="806"/>
    </location>
</feature>
<evidence type="ECO:0000256" key="1">
    <source>
        <dbReference type="SAM" id="MobiDB-lite"/>
    </source>
</evidence>
<dbReference type="EMBL" id="MU005583">
    <property type="protein sequence ID" value="KAF2683652.1"/>
    <property type="molecule type" value="Genomic_DNA"/>
</dbReference>
<feature type="compositionally biased region" description="Low complexity" evidence="1">
    <location>
        <begin position="841"/>
        <end position="850"/>
    </location>
</feature>
<feature type="region of interest" description="Disordered" evidence="1">
    <location>
        <begin position="194"/>
        <end position="239"/>
    </location>
</feature>
<feature type="compositionally biased region" description="Basic and acidic residues" evidence="1">
    <location>
        <begin position="725"/>
        <end position="736"/>
    </location>
</feature>
<feature type="compositionally biased region" description="Low complexity" evidence="1">
    <location>
        <begin position="27"/>
        <end position="44"/>
    </location>
</feature>
<organism evidence="2 3">
    <name type="scientific">Lentithecium fluviatile CBS 122367</name>
    <dbReference type="NCBI Taxonomy" id="1168545"/>
    <lineage>
        <taxon>Eukaryota</taxon>
        <taxon>Fungi</taxon>
        <taxon>Dikarya</taxon>
        <taxon>Ascomycota</taxon>
        <taxon>Pezizomycotina</taxon>
        <taxon>Dothideomycetes</taxon>
        <taxon>Pleosporomycetidae</taxon>
        <taxon>Pleosporales</taxon>
        <taxon>Massarineae</taxon>
        <taxon>Lentitheciaceae</taxon>
        <taxon>Lentithecium</taxon>
    </lineage>
</organism>
<feature type="compositionally biased region" description="Basic and acidic residues" evidence="1">
    <location>
        <begin position="907"/>
        <end position="927"/>
    </location>
</feature>
<dbReference type="OrthoDB" id="5307331at2759"/>
<evidence type="ECO:0000313" key="3">
    <source>
        <dbReference type="Proteomes" id="UP000799291"/>
    </source>
</evidence>
<feature type="compositionally biased region" description="Basic residues" evidence="1">
    <location>
        <begin position="933"/>
        <end position="944"/>
    </location>
</feature>
<gene>
    <name evidence="2" type="ORF">K458DRAFT_404606</name>
</gene>
<feature type="compositionally biased region" description="Polar residues" evidence="1">
    <location>
        <begin position="291"/>
        <end position="304"/>
    </location>
</feature>
<feature type="compositionally biased region" description="Basic and acidic residues" evidence="1">
    <location>
        <begin position="745"/>
        <end position="758"/>
    </location>
</feature>
<protein>
    <submittedName>
        <fullName evidence="2">Uncharacterized protein</fullName>
    </submittedName>
</protein>
<evidence type="ECO:0000313" key="2">
    <source>
        <dbReference type="EMBL" id="KAF2683652.1"/>
    </source>
</evidence>
<keyword evidence="3" id="KW-1185">Reference proteome</keyword>
<feature type="region of interest" description="Disordered" evidence="1">
    <location>
        <begin position="841"/>
        <end position="944"/>
    </location>
</feature>
<dbReference type="AlphaFoldDB" id="A0A6G1IZH7"/>
<feature type="region of interest" description="Disordered" evidence="1">
    <location>
        <begin position="1"/>
        <end position="44"/>
    </location>
</feature>
<dbReference type="Proteomes" id="UP000799291">
    <property type="component" value="Unassembled WGS sequence"/>
</dbReference>
<feature type="compositionally biased region" description="Polar residues" evidence="1">
    <location>
        <begin position="854"/>
        <end position="867"/>
    </location>
</feature>
<feature type="region of interest" description="Disordered" evidence="1">
    <location>
        <begin position="697"/>
        <end position="758"/>
    </location>
</feature>
<feature type="compositionally biased region" description="Basic and acidic residues" evidence="1">
    <location>
        <begin position="889"/>
        <end position="898"/>
    </location>
</feature>
<feature type="region of interest" description="Disordered" evidence="1">
    <location>
        <begin position="258"/>
        <end position="336"/>
    </location>
</feature>
<sequence>MQKNSRRASAASPSQVRRSSRTASRNSVVVSLPPASRPSSRRASTAIKSADFNLDDSNFDWNNPDFLCGFTLDQDIGSGDLPAGYDFGDFAPQDVFGNVFNFGGLPDAARASVSLLQNPFSALPGTPQAMRFINGLPMPMPYYQGAVFTPQFPWNQISPNNQRLQLSGVTEVATSRPYQQMQLGSVTEIAPITPASGQSKRRASKPHTQVQAQAPLFSDGFTGYVGDEQTYDYPDPSQNVLGHIEPYYARDSYHQQGDVALNQPHDPSTQEAASSKRKRLQSPGRGDERQSQSSTHSSARTRNISYRSDSSYPDRSGNSSIGDYRRSASRSEAQKRNLSVVDRPDYFKYAAPKIDTEKPWIRINKTTRGETTRTAKCNDFDPSKFYTLKPHPLGDWSSGRYDFKYTHQGEWKELTMPAAAIRDFILRYPEDEKKNRKLKLNIQAGPTDSARRYLSQTWTKCRFAECPTYRNQTGTILHGHYRVAFDERSFGDPHYDPHLQAGAYVHLYCLERFLDFEFLCQKAHVYVDVRDFPNEPKGKFAASLAGHPEARIALEFVKQAKRAGGDIRSIAGFENYPCHKDCNGKPKPHQDTLVCRMHEAKAATRPPAQIKQFKDRGLSPSHLLVNKGDLELFMAEVMRKKAVGGKAKGKGKRKVVEVFLDDESNDNHDDEYSKKRRRIIEEAKRTFMPSDKKPLVRYSTRKRMSPQVIAEPWDADDSDSDSDFEASHKPSVEGSRRSARAATRNRKDYREVEEPPLRQDQIDCLQGYAPASEFIPQVPNLSANPFAAQQPQQEPDYQAPPTEVNARRRRSSLPLFIDPDLEGADFEALFPNESLNRRASSFASATARRVSILRDSSSRTPSRNNSLGKRHASFSRQPVSHQQEFDTEAPPRDVESPPHTRTQIHARAQERALEQEQKVKEKEKEVLGVKGGRVGKKRRSSRHG</sequence>
<feature type="compositionally biased region" description="Polar residues" evidence="1">
    <location>
        <begin position="11"/>
        <end position="26"/>
    </location>
</feature>
<reference evidence="2" key="1">
    <citation type="journal article" date="2020" name="Stud. Mycol.">
        <title>101 Dothideomycetes genomes: a test case for predicting lifestyles and emergence of pathogens.</title>
        <authorList>
            <person name="Haridas S."/>
            <person name="Albert R."/>
            <person name="Binder M."/>
            <person name="Bloem J."/>
            <person name="Labutti K."/>
            <person name="Salamov A."/>
            <person name="Andreopoulos B."/>
            <person name="Baker S."/>
            <person name="Barry K."/>
            <person name="Bills G."/>
            <person name="Bluhm B."/>
            <person name="Cannon C."/>
            <person name="Castanera R."/>
            <person name="Culley D."/>
            <person name="Daum C."/>
            <person name="Ezra D."/>
            <person name="Gonzalez J."/>
            <person name="Henrissat B."/>
            <person name="Kuo A."/>
            <person name="Liang C."/>
            <person name="Lipzen A."/>
            <person name="Lutzoni F."/>
            <person name="Magnuson J."/>
            <person name="Mondo S."/>
            <person name="Nolan M."/>
            <person name="Ohm R."/>
            <person name="Pangilinan J."/>
            <person name="Park H.-J."/>
            <person name="Ramirez L."/>
            <person name="Alfaro M."/>
            <person name="Sun H."/>
            <person name="Tritt A."/>
            <person name="Yoshinaga Y."/>
            <person name="Zwiers L.-H."/>
            <person name="Turgeon B."/>
            <person name="Goodwin S."/>
            <person name="Spatafora J."/>
            <person name="Crous P."/>
            <person name="Grigoriev I."/>
        </authorList>
    </citation>
    <scope>NUCLEOTIDE SEQUENCE</scope>
    <source>
        <strain evidence="2">CBS 122367</strain>
    </source>
</reference>
<name>A0A6G1IZH7_9PLEO</name>
<proteinExistence type="predicted"/>